<feature type="transmembrane region" description="Helical" evidence="1">
    <location>
        <begin position="12"/>
        <end position="31"/>
    </location>
</feature>
<dbReference type="EMBL" id="JAAECE010000009">
    <property type="protein sequence ID" value="KAF1797486.1"/>
    <property type="molecule type" value="Genomic_DNA"/>
</dbReference>
<comment type="caution">
    <text evidence="2">The sequence shown here is derived from an EMBL/GenBank/DDBJ whole genome shotgun (WGS) entry which is preliminary data.</text>
</comment>
<keyword evidence="1" id="KW-0812">Transmembrane</keyword>
<evidence type="ECO:0000256" key="1">
    <source>
        <dbReference type="SAM" id="Phobius"/>
    </source>
</evidence>
<reference evidence="2 3" key="1">
    <citation type="submission" date="2019-09" db="EMBL/GenBank/DDBJ databases">
        <authorList>
            <consortium name="DOE Joint Genome Institute"/>
            <person name="Mondo S.J."/>
            <person name="Navarro-Mendoza M.I."/>
            <person name="Perez-Arques C."/>
            <person name="Panchal S."/>
            <person name="Nicolas F.E."/>
            <person name="Ganguly P."/>
            <person name="Pangilinan J."/>
            <person name="Grigoriev I."/>
            <person name="Heitman J."/>
            <person name="Sanya K."/>
            <person name="Garre V."/>
        </authorList>
    </citation>
    <scope>NUCLEOTIDE SEQUENCE [LARGE SCALE GENOMIC DNA]</scope>
    <source>
        <strain evidence="2 3">MU402</strain>
    </source>
</reference>
<accession>A0A8H4B9J9</accession>
<sequence length="75" mass="8387">MVYRLMHSIASSAALLWSSLAFSFLFFKYYFFCNTTGGGIGVLASHEATTILFSATAFFLSLMPSCYFPFLFIVL</sequence>
<dbReference type="AlphaFoldDB" id="A0A8H4B9J9"/>
<keyword evidence="1" id="KW-0472">Membrane</keyword>
<protein>
    <submittedName>
        <fullName evidence="2">Uncharacterized protein</fullName>
    </submittedName>
</protein>
<name>A0A8H4B9J9_MUCCL</name>
<keyword evidence="1" id="KW-1133">Transmembrane helix</keyword>
<evidence type="ECO:0000313" key="2">
    <source>
        <dbReference type="EMBL" id="KAF1797486.1"/>
    </source>
</evidence>
<feature type="transmembrane region" description="Helical" evidence="1">
    <location>
        <begin position="51"/>
        <end position="74"/>
    </location>
</feature>
<evidence type="ECO:0000313" key="3">
    <source>
        <dbReference type="Proteomes" id="UP000469890"/>
    </source>
</evidence>
<proteinExistence type="predicted"/>
<dbReference type="Proteomes" id="UP000469890">
    <property type="component" value="Unassembled WGS sequence"/>
</dbReference>
<gene>
    <name evidence="2" type="ORF">FB192DRAFT_1400118</name>
</gene>
<organism evidence="2 3">
    <name type="scientific">Mucor circinelloides f. lusitanicus</name>
    <name type="common">Mucor racemosus var. lusitanicus</name>
    <dbReference type="NCBI Taxonomy" id="29924"/>
    <lineage>
        <taxon>Eukaryota</taxon>
        <taxon>Fungi</taxon>
        <taxon>Fungi incertae sedis</taxon>
        <taxon>Mucoromycota</taxon>
        <taxon>Mucoromycotina</taxon>
        <taxon>Mucoromycetes</taxon>
        <taxon>Mucorales</taxon>
        <taxon>Mucorineae</taxon>
        <taxon>Mucoraceae</taxon>
        <taxon>Mucor</taxon>
    </lineage>
</organism>